<reference evidence="2" key="1">
    <citation type="submission" date="2018-05" db="EMBL/GenBank/DDBJ databases">
        <authorList>
            <person name="Lanie J.A."/>
            <person name="Ng W.-L."/>
            <person name="Kazmierczak K.M."/>
            <person name="Andrzejewski T.M."/>
            <person name="Davidsen T.M."/>
            <person name="Wayne K.J."/>
            <person name="Tettelin H."/>
            <person name="Glass J.I."/>
            <person name="Rusch D."/>
            <person name="Podicherti R."/>
            <person name="Tsui H.-C.T."/>
            <person name="Winkler M.E."/>
        </authorList>
    </citation>
    <scope>NUCLEOTIDE SEQUENCE</scope>
</reference>
<evidence type="ECO:0000313" key="2">
    <source>
        <dbReference type="EMBL" id="SVE51569.1"/>
    </source>
</evidence>
<dbReference type="AlphaFoldDB" id="A0A383E4P9"/>
<organism evidence="2">
    <name type="scientific">marine metagenome</name>
    <dbReference type="NCBI Taxonomy" id="408172"/>
    <lineage>
        <taxon>unclassified sequences</taxon>
        <taxon>metagenomes</taxon>
        <taxon>ecological metagenomes</taxon>
    </lineage>
</organism>
<protein>
    <recommendedName>
        <fullName evidence="1">Amidohydrolase-related domain-containing protein</fullName>
    </recommendedName>
</protein>
<dbReference type="GO" id="GO:0016787">
    <property type="term" value="F:hydrolase activity"/>
    <property type="evidence" value="ECO:0007669"/>
    <property type="project" value="InterPro"/>
</dbReference>
<dbReference type="Gene3D" id="3.20.20.140">
    <property type="entry name" value="Metal-dependent hydrolases"/>
    <property type="match status" value="1"/>
</dbReference>
<proteinExistence type="predicted"/>
<accession>A0A383E4P9</accession>
<feature type="non-terminal residue" evidence="2">
    <location>
        <position position="1"/>
    </location>
</feature>
<dbReference type="Pfam" id="PF04909">
    <property type="entry name" value="Amidohydro_2"/>
    <property type="match status" value="1"/>
</dbReference>
<gene>
    <name evidence="2" type="ORF">METZ01_LOCUS504423</name>
</gene>
<feature type="non-terminal residue" evidence="2">
    <location>
        <position position="233"/>
    </location>
</feature>
<name>A0A383E4P9_9ZZZZ</name>
<feature type="domain" description="Amidohydrolase-related" evidence="1">
    <location>
        <begin position="69"/>
        <end position="231"/>
    </location>
</feature>
<evidence type="ECO:0000259" key="1">
    <source>
        <dbReference type="Pfam" id="PF04909"/>
    </source>
</evidence>
<dbReference type="EMBL" id="UINC01222682">
    <property type="protein sequence ID" value="SVE51569.1"/>
    <property type="molecule type" value="Genomic_DNA"/>
</dbReference>
<sequence>QEWYDSFLPLLKDKESIEQFKMPAQYLFQDIPQLKQTDDYVTFLVEEMDKYRIDIAMVGYFEGSQAASAAKRNHPDRFIFDFPVDPNGGMSTVRAIRRAHAEFGIKAVSCFPCGCNPQVPINDKRLWLIYGVCCDLDLPILVNVGVPGPRVPMEPQRVELVDDVCYHFPELKFIMRHGGEPWQDLAVKLMLKWPNLYYSTSAFAPKHYPQAILDYANSRGANKIMYAGYYPMG</sequence>
<dbReference type="InterPro" id="IPR032466">
    <property type="entry name" value="Metal_Hydrolase"/>
</dbReference>
<dbReference type="SUPFAM" id="SSF51556">
    <property type="entry name" value="Metallo-dependent hydrolases"/>
    <property type="match status" value="1"/>
</dbReference>
<dbReference type="InterPro" id="IPR006680">
    <property type="entry name" value="Amidohydro-rel"/>
</dbReference>